<comment type="subcellular location">
    <subcellularLocation>
        <location evidence="1">Cell inner membrane</location>
        <topology evidence="1">Single-pass membrane protein</topology>
        <orientation evidence="1">Periplasmic side</orientation>
    </subcellularLocation>
</comment>
<evidence type="ECO:0000256" key="10">
    <source>
        <dbReference type="SAM" id="MobiDB-lite"/>
    </source>
</evidence>
<dbReference type="GO" id="GO:0098797">
    <property type="term" value="C:plasma membrane protein complex"/>
    <property type="evidence" value="ECO:0007669"/>
    <property type="project" value="TreeGrafter"/>
</dbReference>
<keyword evidence="4" id="KW-1003">Cell membrane</keyword>
<evidence type="ECO:0000259" key="11">
    <source>
        <dbReference type="PROSITE" id="PS52015"/>
    </source>
</evidence>
<dbReference type="Gene3D" id="3.30.1150.10">
    <property type="match status" value="2"/>
</dbReference>
<feature type="domain" description="TonB C-terminal" evidence="11">
    <location>
        <begin position="225"/>
        <end position="314"/>
    </location>
</feature>
<dbReference type="GO" id="GO:0030288">
    <property type="term" value="C:outer membrane-bounded periplasmic space"/>
    <property type="evidence" value="ECO:0007669"/>
    <property type="project" value="InterPro"/>
</dbReference>
<evidence type="ECO:0000256" key="7">
    <source>
        <dbReference type="ARBA" id="ARBA00022927"/>
    </source>
</evidence>
<keyword evidence="7" id="KW-0653">Protein transport</keyword>
<keyword evidence="8" id="KW-1133">Transmembrane helix</keyword>
<dbReference type="InterPro" id="IPR006260">
    <property type="entry name" value="TonB/TolA_C"/>
</dbReference>
<dbReference type="InterPro" id="IPR003538">
    <property type="entry name" value="TonB"/>
</dbReference>
<dbReference type="OrthoDB" id="1039448at2"/>
<keyword evidence="9" id="KW-0472">Membrane</keyword>
<organism evidence="12 13">
    <name type="scientific">Hymenobacter oligotrophus</name>
    <dbReference type="NCBI Taxonomy" id="2319843"/>
    <lineage>
        <taxon>Bacteria</taxon>
        <taxon>Pseudomonadati</taxon>
        <taxon>Bacteroidota</taxon>
        <taxon>Cytophagia</taxon>
        <taxon>Cytophagales</taxon>
        <taxon>Hymenobacteraceae</taxon>
        <taxon>Hymenobacter</taxon>
    </lineage>
</organism>
<sequence length="314" mass="33628">MNRGRVGSWPQNNGFLLASAEPVGARAPLFSPTALPLPPHPYAMIRTLRLAFLLACLGAAPATSALAQQKLKYPKASPTDIYDAVEKPAEPLGGVEAYGRYLGDKLTYPTAALQAGVQGTTEVTFVVEKTGYTSGWQVTKSLSPECDAEALRLVKAGPRWKPAQHRGGVVRQRVTVPITFQIPAGAGATAQAGGAAQSPSTPAANAPDGGGFETITPDEPARPVNGTDAFFEWVQQNLKYPAQARQRKVEGRVTMEFTVEKDGTLSNIKPVKRLGSGCDEEAIRLVKSAPKWLPAKYKGQPIRQKMVLPIVFQL</sequence>
<reference evidence="12 13" key="1">
    <citation type="submission" date="2018-09" db="EMBL/GenBank/DDBJ databases">
        <title>Hymenobacter medium sp. nov., isolated from R2A medium.</title>
        <authorList>
            <person name="Yingchao G."/>
        </authorList>
    </citation>
    <scope>NUCLEOTIDE SEQUENCE [LARGE SCALE GENOMIC DNA]</scope>
    <source>
        <strain evidence="13">sh-6</strain>
    </source>
</reference>
<dbReference type="EMBL" id="CP032317">
    <property type="protein sequence ID" value="AYA38501.1"/>
    <property type="molecule type" value="Genomic_DNA"/>
</dbReference>
<gene>
    <name evidence="12" type="ORF">D3Y59_16470</name>
</gene>
<keyword evidence="3" id="KW-0813">Transport</keyword>
<dbReference type="InterPro" id="IPR037682">
    <property type="entry name" value="TonB_C"/>
</dbReference>
<name>A0A3B7RC36_9BACT</name>
<evidence type="ECO:0000256" key="6">
    <source>
        <dbReference type="ARBA" id="ARBA00022692"/>
    </source>
</evidence>
<feature type="region of interest" description="Disordered" evidence="10">
    <location>
        <begin position="190"/>
        <end position="214"/>
    </location>
</feature>
<evidence type="ECO:0000256" key="8">
    <source>
        <dbReference type="ARBA" id="ARBA00022989"/>
    </source>
</evidence>
<evidence type="ECO:0000256" key="1">
    <source>
        <dbReference type="ARBA" id="ARBA00004383"/>
    </source>
</evidence>
<dbReference type="Proteomes" id="UP000262802">
    <property type="component" value="Chromosome"/>
</dbReference>
<comment type="similarity">
    <text evidence="2">Belongs to the TonB family.</text>
</comment>
<dbReference type="Pfam" id="PF03544">
    <property type="entry name" value="TonB_C"/>
    <property type="match status" value="2"/>
</dbReference>
<dbReference type="PRINTS" id="PR01374">
    <property type="entry name" value="TONBPROTEIN"/>
</dbReference>
<feature type="compositionally biased region" description="Low complexity" evidence="10">
    <location>
        <begin position="190"/>
        <end position="201"/>
    </location>
</feature>
<evidence type="ECO:0000256" key="9">
    <source>
        <dbReference type="ARBA" id="ARBA00023136"/>
    </source>
</evidence>
<dbReference type="GO" id="GO:0015031">
    <property type="term" value="P:protein transport"/>
    <property type="evidence" value="ECO:0007669"/>
    <property type="project" value="UniProtKB-KW"/>
</dbReference>
<evidence type="ECO:0000256" key="5">
    <source>
        <dbReference type="ARBA" id="ARBA00022519"/>
    </source>
</evidence>
<protein>
    <submittedName>
        <fullName evidence="12">Energy transducer TonB</fullName>
    </submittedName>
</protein>
<dbReference type="AlphaFoldDB" id="A0A3B7RC36"/>
<keyword evidence="6" id="KW-0812">Transmembrane</keyword>
<proteinExistence type="inferred from homology"/>
<dbReference type="SUPFAM" id="SSF74653">
    <property type="entry name" value="TolA/TonB C-terminal domain"/>
    <property type="match status" value="2"/>
</dbReference>
<keyword evidence="5" id="KW-0997">Cell inner membrane</keyword>
<dbReference type="PANTHER" id="PTHR33446:SF2">
    <property type="entry name" value="PROTEIN TONB"/>
    <property type="match status" value="1"/>
</dbReference>
<dbReference type="KEGG" id="hyh:D3Y59_16470"/>
<dbReference type="NCBIfam" id="TIGR01352">
    <property type="entry name" value="tonB_Cterm"/>
    <property type="match status" value="2"/>
</dbReference>
<dbReference type="GO" id="GO:0015891">
    <property type="term" value="P:siderophore transport"/>
    <property type="evidence" value="ECO:0007669"/>
    <property type="project" value="InterPro"/>
</dbReference>
<dbReference type="GO" id="GO:0055085">
    <property type="term" value="P:transmembrane transport"/>
    <property type="evidence" value="ECO:0007669"/>
    <property type="project" value="InterPro"/>
</dbReference>
<dbReference type="InterPro" id="IPR051045">
    <property type="entry name" value="TonB-dependent_transducer"/>
</dbReference>
<dbReference type="GO" id="GO:0031992">
    <property type="term" value="F:energy transducer activity"/>
    <property type="evidence" value="ECO:0007669"/>
    <property type="project" value="InterPro"/>
</dbReference>
<dbReference type="PANTHER" id="PTHR33446">
    <property type="entry name" value="PROTEIN TONB-RELATED"/>
    <property type="match status" value="1"/>
</dbReference>
<evidence type="ECO:0000256" key="4">
    <source>
        <dbReference type="ARBA" id="ARBA00022475"/>
    </source>
</evidence>
<dbReference type="PROSITE" id="PS52015">
    <property type="entry name" value="TONB_CTD"/>
    <property type="match status" value="2"/>
</dbReference>
<keyword evidence="13" id="KW-1185">Reference proteome</keyword>
<accession>A0A3B7RC36</accession>
<feature type="domain" description="TonB C-terminal" evidence="11">
    <location>
        <begin position="93"/>
        <end position="189"/>
    </location>
</feature>
<evidence type="ECO:0000313" key="12">
    <source>
        <dbReference type="EMBL" id="AYA38501.1"/>
    </source>
</evidence>
<evidence type="ECO:0000256" key="3">
    <source>
        <dbReference type="ARBA" id="ARBA00022448"/>
    </source>
</evidence>
<evidence type="ECO:0000313" key="13">
    <source>
        <dbReference type="Proteomes" id="UP000262802"/>
    </source>
</evidence>
<evidence type="ECO:0000256" key="2">
    <source>
        <dbReference type="ARBA" id="ARBA00006555"/>
    </source>
</evidence>